<dbReference type="Proteomes" id="UP000697998">
    <property type="component" value="Unassembled WGS sequence"/>
</dbReference>
<organism evidence="1 2">
    <name type="scientific">Candidatus Accumulibacter proximus</name>
    <dbReference type="NCBI Taxonomy" id="2954385"/>
    <lineage>
        <taxon>Bacteria</taxon>
        <taxon>Pseudomonadati</taxon>
        <taxon>Pseudomonadota</taxon>
        <taxon>Betaproteobacteria</taxon>
        <taxon>Candidatus Accumulibacter</taxon>
    </lineage>
</organism>
<evidence type="ECO:0000313" key="1">
    <source>
        <dbReference type="EMBL" id="MBK7674968.1"/>
    </source>
</evidence>
<reference evidence="1 2" key="1">
    <citation type="submission" date="2020-10" db="EMBL/GenBank/DDBJ databases">
        <title>Connecting structure to function with the recovery of over 1000 high-quality activated sludge metagenome-assembled genomes encoding full-length rRNA genes using long-read sequencing.</title>
        <authorList>
            <person name="Singleton C.M."/>
            <person name="Petriglieri F."/>
            <person name="Kristensen J.M."/>
            <person name="Kirkegaard R.H."/>
            <person name="Michaelsen T.Y."/>
            <person name="Andersen M.H."/>
            <person name="Karst S.M."/>
            <person name="Dueholm M.S."/>
            <person name="Nielsen P.H."/>
            <person name="Albertsen M."/>
        </authorList>
    </citation>
    <scope>NUCLEOTIDE SEQUENCE [LARGE SCALE GENOMIC DNA]</scope>
    <source>
        <strain evidence="1">EsbW_18-Q3-R4-48_BATAC.285</strain>
    </source>
</reference>
<accession>A0A935PZ05</accession>
<evidence type="ECO:0000313" key="2">
    <source>
        <dbReference type="Proteomes" id="UP000697998"/>
    </source>
</evidence>
<name>A0A935PZ05_9PROT</name>
<dbReference type="SUPFAM" id="SSF53756">
    <property type="entry name" value="UDP-Glycosyltransferase/glycogen phosphorylase"/>
    <property type="match status" value="1"/>
</dbReference>
<sequence>MKVLHLPEVIGGNAQGLSRHLQMLGVDSVTWTVRQNYFGYPADRVIVNIGDSFLTSQFKKLLALRYVFGPYDIIHFNFGSSLFGSHINYRPNWPFWKTAARVIFNSYQDIMQILELKILHWRGVPCFVHYQGDDARQGDYCLKNFPICIASQVDKQYYNPDSDRYKARKIRRFYKYCSKTYALNPDLLHVLPDGTEFLPYSHISIDDWKPFFTQHESRPLRIGHAPSHRGVKGTDYLLRALDRLKADGYHFELALVENLSNIEARRCYETIDVLVDQLFAGWYGGVAVEAMALGKPVLVYIRQGDLRFIPEAMRAELPFIQVTPSTIEAGLRAVLDMSRQELLALAKKSRAYVEKWHDPLAIAQRVKQDYELALRKAGRL</sequence>
<dbReference type="EMBL" id="JADJMH010000006">
    <property type="protein sequence ID" value="MBK7674968.1"/>
    <property type="molecule type" value="Genomic_DNA"/>
</dbReference>
<dbReference type="AlphaFoldDB" id="A0A935PZ05"/>
<protein>
    <submittedName>
        <fullName evidence="1">Glycosyltransferase family 1 protein</fullName>
    </submittedName>
</protein>
<proteinExistence type="predicted"/>
<gene>
    <name evidence="1" type="ORF">IPJ27_09485</name>
</gene>
<comment type="caution">
    <text evidence="1">The sequence shown here is derived from an EMBL/GenBank/DDBJ whole genome shotgun (WGS) entry which is preliminary data.</text>
</comment>